<protein>
    <submittedName>
        <fullName evidence="2">Uncharacterized protein</fullName>
    </submittedName>
</protein>
<dbReference type="AlphaFoldDB" id="A0A380RVN5"/>
<accession>A0A380RVN5</accession>
<feature type="transmembrane region" description="Helical" evidence="1">
    <location>
        <begin position="112"/>
        <end position="135"/>
    </location>
</feature>
<evidence type="ECO:0000313" key="2">
    <source>
        <dbReference type="EMBL" id="SUQ19576.1"/>
    </source>
</evidence>
<feature type="transmembrane region" description="Helical" evidence="1">
    <location>
        <begin position="6"/>
        <end position="26"/>
    </location>
</feature>
<dbReference type="RefSeq" id="WP_088659035.1">
    <property type="nucleotide sequence ID" value="NZ_UHJL01000001.1"/>
</dbReference>
<feature type="transmembrane region" description="Helical" evidence="1">
    <location>
        <begin position="56"/>
        <end position="73"/>
    </location>
</feature>
<gene>
    <name evidence="2" type="ORF">SAMN05661053_0815</name>
</gene>
<evidence type="ECO:0000313" key="3">
    <source>
        <dbReference type="Proteomes" id="UP000255423"/>
    </source>
</evidence>
<keyword evidence="1" id="KW-0812">Transmembrane</keyword>
<feature type="transmembrane region" description="Helical" evidence="1">
    <location>
        <begin position="79"/>
        <end position="100"/>
    </location>
</feature>
<organism evidence="2 3">
    <name type="scientific">Fibrobacter succinogenes</name>
    <name type="common">Bacteroides succinogenes</name>
    <dbReference type="NCBI Taxonomy" id="833"/>
    <lineage>
        <taxon>Bacteria</taxon>
        <taxon>Pseudomonadati</taxon>
        <taxon>Fibrobacterota</taxon>
        <taxon>Fibrobacteria</taxon>
        <taxon>Fibrobacterales</taxon>
        <taxon>Fibrobacteraceae</taxon>
        <taxon>Fibrobacter</taxon>
    </lineage>
</organism>
<evidence type="ECO:0000256" key="1">
    <source>
        <dbReference type="SAM" id="Phobius"/>
    </source>
</evidence>
<name>A0A380RVN5_FIBSU</name>
<keyword evidence="1" id="KW-0472">Membrane</keyword>
<dbReference type="Proteomes" id="UP000255423">
    <property type="component" value="Unassembled WGS sequence"/>
</dbReference>
<proteinExistence type="predicted"/>
<keyword evidence="1" id="KW-1133">Transmembrane helix</keyword>
<reference evidence="2 3" key="1">
    <citation type="submission" date="2017-08" db="EMBL/GenBank/DDBJ databases">
        <authorList>
            <person name="de Groot N.N."/>
        </authorList>
    </citation>
    <scope>NUCLEOTIDE SEQUENCE [LARGE SCALE GENOMIC DNA]</scope>
    <source>
        <strain evidence="2 3">HM2</strain>
    </source>
</reference>
<sequence>MSNYVVKIALIASIILMGSNISEFLANFKTASEKIGELLSMAKANSATEAELRRSNIILSCILSVVYVALVYFSDIVIWIVALVVLKLLFTLLVSDKLLIHVLREGSLSKKGYLVSKFDALFNAVMGLAFAIILVF</sequence>
<dbReference type="EMBL" id="UHJL01000001">
    <property type="protein sequence ID" value="SUQ19576.1"/>
    <property type="molecule type" value="Genomic_DNA"/>
</dbReference>